<accession>A0A9W9ZIT9</accession>
<protein>
    <recommendedName>
        <fullName evidence="13">Lectin</fullName>
    </recommendedName>
</protein>
<comment type="caution">
    <text evidence="11">The sequence shown here is derived from an EMBL/GenBank/DDBJ whole genome shotgun (WGS) entry which is preliminary data.</text>
</comment>
<proteinExistence type="predicted"/>
<evidence type="ECO:0000256" key="5">
    <source>
        <dbReference type="ARBA" id="ARBA00023157"/>
    </source>
</evidence>
<sequence length="314" mass="35315">MNTEYYSCTGDDNDRYWCQDGDDSSDVGDCQDICQWKTESGICCAFPFDYKNKTYSSCITTPDRPRPWCSTNWLYEYEEDWGYCKDYCGLGPELCRWEVDDGDTTWKTVSLEETTNLNERFISVLTTEDTSHEEFTEQDDFEVILPLAMFGNITVSLGAAENDLKSVTVCAWVQTNGSTVEIKYSTKSASCGETTALGIHISNTITITILGNDWVVPSPVADKEWHHVCFTWLSFGGYLKVFVNGLKQISTYDVSIDEVVVKGGGRLTVSFPSVKNSSKEAAVGRVSELNIWKNVIDEEELRRMSLAARGETEI</sequence>
<feature type="disulfide bond" evidence="8">
    <location>
        <begin position="170"/>
        <end position="229"/>
    </location>
</feature>
<dbReference type="Proteomes" id="UP001163046">
    <property type="component" value="Unassembled WGS sequence"/>
</dbReference>
<evidence type="ECO:0000256" key="1">
    <source>
        <dbReference type="ARBA" id="ARBA00001913"/>
    </source>
</evidence>
<dbReference type="OrthoDB" id="5977355at2759"/>
<dbReference type="InterPro" id="IPR030476">
    <property type="entry name" value="Pentaxin_CS"/>
</dbReference>
<keyword evidence="5 8" id="KW-1015">Disulfide bond</keyword>
<evidence type="ECO:0000256" key="4">
    <source>
        <dbReference type="ARBA" id="ARBA00022837"/>
    </source>
</evidence>
<dbReference type="Pfam" id="PF00040">
    <property type="entry name" value="fn2"/>
    <property type="match status" value="1"/>
</dbReference>
<comment type="caution">
    <text evidence="7">Lacks conserved residue(s) required for the propagation of feature annotation.</text>
</comment>
<name>A0A9W9ZIT9_9CNID</name>
<evidence type="ECO:0000256" key="6">
    <source>
        <dbReference type="ARBA" id="ARBA00023180"/>
    </source>
</evidence>
<dbReference type="Gene3D" id="2.60.120.200">
    <property type="match status" value="1"/>
</dbReference>
<dbReference type="GO" id="GO:0046872">
    <property type="term" value="F:metal ion binding"/>
    <property type="evidence" value="ECO:0007669"/>
    <property type="project" value="UniProtKB-KW"/>
</dbReference>
<comment type="cofactor">
    <cofactor evidence="1">
        <name>Ca(2+)</name>
        <dbReference type="ChEBI" id="CHEBI:29108"/>
    </cofactor>
</comment>
<dbReference type="EMBL" id="MU825921">
    <property type="protein sequence ID" value="KAJ7382531.1"/>
    <property type="molecule type" value="Genomic_DNA"/>
</dbReference>
<dbReference type="InterPro" id="IPR051360">
    <property type="entry name" value="Neuronal_Pentraxin_Related"/>
</dbReference>
<evidence type="ECO:0000256" key="7">
    <source>
        <dbReference type="PROSITE-ProRule" id="PRU00479"/>
    </source>
</evidence>
<keyword evidence="2" id="KW-0479">Metal-binding</keyword>
<dbReference type="InterPro" id="IPR000562">
    <property type="entry name" value="FN_type2_dom"/>
</dbReference>
<dbReference type="PROSITE" id="PS00289">
    <property type="entry name" value="PTX_1"/>
    <property type="match status" value="1"/>
</dbReference>
<evidence type="ECO:0000313" key="11">
    <source>
        <dbReference type="EMBL" id="KAJ7382531.1"/>
    </source>
</evidence>
<evidence type="ECO:0008006" key="13">
    <source>
        <dbReference type="Google" id="ProtNLM"/>
    </source>
</evidence>
<gene>
    <name evidence="11" type="ORF">OS493_034422</name>
</gene>
<dbReference type="InterPro" id="IPR013320">
    <property type="entry name" value="ConA-like_dom_sf"/>
</dbReference>
<dbReference type="PRINTS" id="PR00895">
    <property type="entry name" value="PENTAXIN"/>
</dbReference>
<dbReference type="PROSITE" id="PS51092">
    <property type="entry name" value="FN2_2"/>
    <property type="match status" value="1"/>
</dbReference>
<evidence type="ECO:0000259" key="10">
    <source>
        <dbReference type="PROSITE" id="PS51828"/>
    </source>
</evidence>
<dbReference type="InterPro" id="IPR001759">
    <property type="entry name" value="PTX_dom"/>
</dbReference>
<evidence type="ECO:0000256" key="2">
    <source>
        <dbReference type="ARBA" id="ARBA00022723"/>
    </source>
</evidence>
<keyword evidence="3" id="KW-0677">Repeat</keyword>
<dbReference type="AlphaFoldDB" id="A0A9W9ZIT9"/>
<keyword evidence="6" id="KW-0325">Glycoprotein</keyword>
<keyword evidence="12" id="KW-1185">Reference proteome</keyword>
<dbReference type="PANTHER" id="PTHR19277:SF125">
    <property type="entry name" value="B6"/>
    <property type="match status" value="1"/>
</dbReference>
<dbReference type="PANTHER" id="PTHR19277">
    <property type="entry name" value="PENTRAXIN"/>
    <property type="match status" value="1"/>
</dbReference>
<organism evidence="11 12">
    <name type="scientific">Desmophyllum pertusum</name>
    <dbReference type="NCBI Taxonomy" id="174260"/>
    <lineage>
        <taxon>Eukaryota</taxon>
        <taxon>Metazoa</taxon>
        <taxon>Cnidaria</taxon>
        <taxon>Anthozoa</taxon>
        <taxon>Hexacorallia</taxon>
        <taxon>Scleractinia</taxon>
        <taxon>Caryophylliina</taxon>
        <taxon>Caryophylliidae</taxon>
        <taxon>Desmophyllum</taxon>
    </lineage>
</organism>
<dbReference type="SUPFAM" id="SSF49899">
    <property type="entry name" value="Concanavalin A-like lectins/glucanases"/>
    <property type="match status" value="1"/>
</dbReference>
<dbReference type="InterPro" id="IPR036943">
    <property type="entry name" value="FN_type2_sf"/>
</dbReference>
<dbReference type="PROSITE" id="PS51828">
    <property type="entry name" value="PTX_2"/>
    <property type="match status" value="1"/>
</dbReference>
<keyword evidence="4" id="KW-0106">Calcium</keyword>
<dbReference type="SMART" id="SM00159">
    <property type="entry name" value="PTX"/>
    <property type="match status" value="1"/>
</dbReference>
<evidence type="ECO:0000256" key="3">
    <source>
        <dbReference type="ARBA" id="ARBA00022737"/>
    </source>
</evidence>
<evidence type="ECO:0000256" key="8">
    <source>
        <dbReference type="PROSITE-ProRule" id="PRU01172"/>
    </source>
</evidence>
<feature type="domain" description="Fibronectin type-II" evidence="9">
    <location>
        <begin position="39"/>
        <end position="86"/>
    </location>
</feature>
<evidence type="ECO:0000259" key="9">
    <source>
        <dbReference type="PROSITE" id="PS51092"/>
    </source>
</evidence>
<dbReference type="SUPFAM" id="SSF57440">
    <property type="entry name" value="Kringle-like"/>
    <property type="match status" value="1"/>
</dbReference>
<dbReference type="Pfam" id="PF13385">
    <property type="entry name" value="Laminin_G_3"/>
    <property type="match status" value="1"/>
</dbReference>
<dbReference type="Gene3D" id="2.10.10.10">
    <property type="entry name" value="Fibronectin, type II, collagen-binding"/>
    <property type="match status" value="1"/>
</dbReference>
<dbReference type="SMART" id="SM00059">
    <property type="entry name" value="FN2"/>
    <property type="match status" value="1"/>
</dbReference>
<feature type="domain" description="Pentraxin (PTX)" evidence="10">
    <location>
        <begin position="139"/>
        <end position="314"/>
    </location>
</feature>
<evidence type="ECO:0000313" key="12">
    <source>
        <dbReference type="Proteomes" id="UP001163046"/>
    </source>
</evidence>
<dbReference type="InterPro" id="IPR013806">
    <property type="entry name" value="Kringle-like"/>
</dbReference>
<reference evidence="11" key="1">
    <citation type="submission" date="2023-01" db="EMBL/GenBank/DDBJ databases">
        <title>Genome assembly of the deep-sea coral Lophelia pertusa.</title>
        <authorList>
            <person name="Herrera S."/>
            <person name="Cordes E."/>
        </authorList>
    </citation>
    <scope>NUCLEOTIDE SEQUENCE</scope>
    <source>
        <strain evidence="11">USNM1676648</strain>
        <tissue evidence="11">Polyp</tissue>
    </source>
</reference>